<dbReference type="OrthoDB" id="3232239at2759"/>
<evidence type="ECO:0008006" key="3">
    <source>
        <dbReference type="Google" id="ProtNLM"/>
    </source>
</evidence>
<dbReference type="InterPro" id="IPR036047">
    <property type="entry name" value="F-box-like_dom_sf"/>
</dbReference>
<gene>
    <name evidence="1" type="ORF">PILCRDRAFT_427596</name>
</gene>
<reference evidence="2" key="2">
    <citation type="submission" date="2015-01" db="EMBL/GenBank/DDBJ databases">
        <title>Evolutionary Origins and Diversification of the Mycorrhizal Mutualists.</title>
        <authorList>
            <consortium name="DOE Joint Genome Institute"/>
            <consortium name="Mycorrhizal Genomics Consortium"/>
            <person name="Kohler A."/>
            <person name="Kuo A."/>
            <person name="Nagy L.G."/>
            <person name="Floudas D."/>
            <person name="Copeland A."/>
            <person name="Barry K.W."/>
            <person name="Cichocki N."/>
            <person name="Veneault-Fourrey C."/>
            <person name="LaButti K."/>
            <person name="Lindquist E.A."/>
            <person name="Lipzen A."/>
            <person name="Lundell T."/>
            <person name="Morin E."/>
            <person name="Murat C."/>
            <person name="Riley R."/>
            <person name="Ohm R."/>
            <person name="Sun H."/>
            <person name="Tunlid A."/>
            <person name="Henrissat B."/>
            <person name="Grigoriev I.V."/>
            <person name="Hibbett D.S."/>
            <person name="Martin F."/>
        </authorList>
    </citation>
    <scope>NUCLEOTIDE SEQUENCE [LARGE SCALE GENOMIC DNA]</scope>
    <source>
        <strain evidence="2">F 1598</strain>
    </source>
</reference>
<sequence>MQENPLAPVQISIPTEIYQYILQHVDPSSLSTICTVSQMFRSECERVLYSDIDLSRSSYTQVRAWSKRVGGCTRVSSAVRSLILPETLSWNYSTSSQEIYEFRKSLSVALRATINLTALTIRASPTSCLSHTYLDLWMLEGCKFRLRKLHNEGDSLYFPGRTLDFFVQQTEVSDWMPGRLQVGQTQHDTSSPAYILPTLFPNLSTIHFRDLELCASLPARALKHVSIDTTRRGLTKTEAEELFAALGRAAGKTVVELRFVTEGSGCMPGTSSWWGPMDIIRLVGEKLPRVRTVRYCGIISRLHRPELDPTELLSTLAQFKHLETFILYPLAELRSPHTSPDTSPERGQSSEISEENCLQIAKKIMRACPTLRYVALPSMGRWNWECFSYRRDGDSEVIFEGRLGMGESEEVWGRVLSERGGFVGVRAL</sequence>
<evidence type="ECO:0000313" key="1">
    <source>
        <dbReference type="EMBL" id="KIM83531.1"/>
    </source>
</evidence>
<dbReference type="EMBL" id="KN832990">
    <property type="protein sequence ID" value="KIM83531.1"/>
    <property type="molecule type" value="Genomic_DNA"/>
</dbReference>
<name>A0A0C3FYZ9_PILCF</name>
<dbReference type="HOGENOM" id="CLU_711850_0_0_1"/>
<protein>
    <recommendedName>
        <fullName evidence="3">F-box domain-containing protein</fullName>
    </recommendedName>
</protein>
<organism evidence="1 2">
    <name type="scientific">Piloderma croceum (strain F 1598)</name>
    <dbReference type="NCBI Taxonomy" id="765440"/>
    <lineage>
        <taxon>Eukaryota</taxon>
        <taxon>Fungi</taxon>
        <taxon>Dikarya</taxon>
        <taxon>Basidiomycota</taxon>
        <taxon>Agaricomycotina</taxon>
        <taxon>Agaricomycetes</taxon>
        <taxon>Agaricomycetidae</taxon>
        <taxon>Atheliales</taxon>
        <taxon>Atheliaceae</taxon>
        <taxon>Piloderma</taxon>
    </lineage>
</organism>
<evidence type="ECO:0000313" key="2">
    <source>
        <dbReference type="Proteomes" id="UP000054166"/>
    </source>
</evidence>
<keyword evidence="2" id="KW-1185">Reference proteome</keyword>
<dbReference type="SUPFAM" id="SSF81383">
    <property type="entry name" value="F-box domain"/>
    <property type="match status" value="1"/>
</dbReference>
<dbReference type="Proteomes" id="UP000054166">
    <property type="component" value="Unassembled WGS sequence"/>
</dbReference>
<dbReference type="InParanoid" id="A0A0C3FYZ9"/>
<accession>A0A0C3FYZ9</accession>
<proteinExistence type="predicted"/>
<dbReference type="AlphaFoldDB" id="A0A0C3FYZ9"/>
<reference evidence="1 2" key="1">
    <citation type="submission" date="2014-04" db="EMBL/GenBank/DDBJ databases">
        <authorList>
            <consortium name="DOE Joint Genome Institute"/>
            <person name="Kuo A."/>
            <person name="Tarkka M."/>
            <person name="Buscot F."/>
            <person name="Kohler A."/>
            <person name="Nagy L.G."/>
            <person name="Floudas D."/>
            <person name="Copeland A."/>
            <person name="Barry K.W."/>
            <person name="Cichocki N."/>
            <person name="Veneault-Fourrey C."/>
            <person name="LaButti K."/>
            <person name="Lindquist E.A."/>
            <person name="Lipzen A."/>
            <person name="Lundell T."/>
            <person name="Morin E."/>
            <person name="Murat C."/>
            <person name="Sun H."/>
            <person name="Tunlid A."/>
            <person name="Henrissat B."/>
            <person name="Grigoriev I.V."/>
            <person name="Hibbett D.S."/>
            <person name="Martin F."/>
            <person name="Nordberg H.P."/>
            <person name="Cantor M.N."/>
            <person name="Hua S.X."/>
        </authorList>
    </citation>
    <scope>NUCLEOTIDE SEQUENCE [LARGE SCALE GENOMIC DNA]</scope>
    <source>
        <strain evidence="1 2">F 1598</strain>
    </source>
</reference>